<keyword evidence="2" id="KW-1185">Reference proteome</keyword>
<organism evidence="1 2">
    <name type="scientific">Araneus ventricosus</name>
    <name type="common">Orbweaver spider</name>
    <name type="synonym">Epeira ventricosa</name>
    <dbReference type="NCBI Taxonomy" id="182803"/>
    <lineage>
        <taxon>Eukaryota</taxon>
        <taxon>Metazoa</taxon>
        <taxon>Ecdysozoa</taxon>
        <taxon>Arthropoda</taxon>
        <taxon>Chelicerata</taxon>
        <taxon>Arachnida</taxon>
        <taxon>Araneae</taxon>
        <taxon>Araneomorphae</taxon>
        <taxon>Entelegynae</taxon>
        <taxon>Araneoidea</taxon>
        <taxon>Araneidae</taxon>
        <taxon>Araneus</taxon>
    </lineage>
</organism>
<dbReference type="AlphaFoldDB" id="A0A4Y2I9U8"/>
<reference evidence="1 2" key="1">
    <citation type="journal article" date="2019" name="Sci. Rep.">
        <title>Orb-weaving spider Araneus ventricosus genome elucidates the spidroin gene catalogue.</title>
        <authorList>
            <person name="Kono N."/>
            <person name="Nakamura H."/>
            <person name="Ohtoshi R."/>
            <person name="Moran D.A.P."/>
            <person name="Shinohara A."/>
            <person name="Yoshida Y."/>
            <person name="Fujiwara M."/>
            <person name="Mori M."/>
            <person name="Tomita M."/>
            <person name="Arakawa K."/>
        </authorList>
    </citation>
    <scope>NUCLEOTIDE SEQUENCE [LARGE SCALE GENOMIC DNA]</scope>
</reference>
<dbReference type="EMBL" id="BGPR01002462">
    <property type="protein sequence ID" value="GBM73866.1"/>
    <property type="molecule type" value="Genomic_DNA"/>
</dbReference>
<proteinExistence type="predicted"/>
<name>A0A4Y2I9U8_ARAVE</name>
<comment type="caution">
    <text evidence="1">The sequence shown here is derived from an EMBL/GenBank/DDBJ whole genome shotgun (WGS) entry which is preliminary data.</text>
</comment>
<evidence type="ECO:0000313" key="1">
    <source>
        <dbReference type="EMBL" id="GBM73866.1"/>
    </source>
</evidence>
<protein>
    <submittedName>
        <fullName evidence="1">Uncharacterized protein</fullName>
    </submittedName>
</protein>
<gene>
    <name evidence="1" type="ORF">AVEN_94296_1</name>
</gene>
<evidence type="ECO:0000313" key="2">
    <source>
        <dbReference type="Proteomes" id="UP000499080"/>
    </source>
</evidence>
<accession>A0A4Y2I9U8</accession>
<sequence length="87" mass="10182">MAATDCTPAVWHLAWQFLPPFRGHRESIIGAFVIVWHALWDEGIFRISDYLRRSQPPAGLRRRSRSPAGMTFPTLRRAMFHFSQRLM</sequence>
<dbReference type="Proteomes" id="UP000499080">
    <property type="component" value="Unassembled WGS sequence"/>
</dbReference>